<name>A0AAV6L844_9ERIC</name>
<dbReference type="PANTHER" id="PTHR47723:SF23">
    <property type="entry name" value="REVERSE TRANSCRIPTASE-LIKE PROTEIN"/>
    <property type="match status" value="1"/>
</dbReference>
<dbReference type="EMBL" id="JACTNZ010000002">
    <property type="protein sequence ID" value="KAG5560941.1"/>
    <property type="molecule type" value="Genomic_DNA"/>
</dbReference>
<dbReference type="GO" id="GO:0003676">
    <property type="term" value="F:nucleic acid binding"/>
    <property type="evidence" value="ECO:0007669"/>
    <property type="project" value="InterPro"/>
</dbReference>
<gene>
    <name evidence="3" type="ORF">RHGRI_004088</name>
</gene>
<dbReference type="Pfam" id="PF13456">
    <property type="entry name" value="RVT_3"/>
    <property type="match status" value="1"/>
</dbReference>
<organism evidence="3 4">
    <name type="scientific">Rhododendron griersonianum</name>
    <dbReference type="NCBI Taxonomy" id="479676"/>
    <lineage>
        <taxon>Eukaryota</taxon>
        <taxon>Viridiplantae</taxon>
        <taxon>Streptophyta</taxon>
        <taxon>Embryophyta</taxon>
        <taxon>Tracheophyta</taxon>
        <taxon>Spermatophyta</taxon>
        <taxon>Magnoliopsida</taxon>
        <taxon>eudicotyledons</taxon>
        <taxon>Gunneridae</taxon>
        <taxon>Pentapetalae</taxon>
        <taxon>asterids</taxon>
        <taxon>Ericales</taxon>
        <taxon>Ericaceae</taxon>
        <taxon>Ericoideae</taxon>
        <taxon>Rhodoreae</taxon>
        <taxon>Rhododendron</taxon>
    </lineage>
</organism>
<dbReference type="PANTHER" id="PTHR47723">
    <property type="entry name" value="OS05G0353850 PROTEIN"/>
    <property type="match status" value="1"/>
</dbReference>
<sequence length="215" mass="23762">MNELWVLALTLTCGMIGGLVASRWLKNTKANKYITGEKFWDVAALNSLLSHEDVESVADTILPQATDMEDTPCWVRNGNGKFSMKSAYDLIADSRVTYSNWNCSSEAEHKGIYNGLKVIPGHDLNGMEIESDLEIAVNMIKEGPPPNFPTKTLVIECMAMVTVAKFSVAHTLREGNRVANALAKMGSEQDEKLITLVTAPDEVLDMLAAIWQEWI</sequence>
<dbReference type="InterPro" id="IPR012337">
    <property type="entry name" value="RNaseH-like_sf"/>
</dbReference>
<dbReference type="InterPro" id="IPR002156">
    <property type="entry name" value="RNaseH_domain"/>
</dbReference>
<dbReference type="InterPro" id="IPR036397">
    <property type="entry name" value="RNaseH_sf"/>
</dbReference>
<feature type="chain" id="PRO_5044011829" description="RNase H type-1 domain-containing protein" evidence="1">
    <location>
        <begin position="22"/>
        <end position="215"/>
    </location>
</feature>
<accession>A0AAV6L844</accession>
<evidence type="ECO:0000313" key="3">
    <source>
        <dbReference type="EMBL" id="KAG5560941.1"/>
    </source>
</evidence>
<reference evidence="3" key="1">
    <citation type="submission" date="2020-08" db="EMBL/GenBank/DDBJ databases">
        <title>Plant Genome Project.</title>
        <authorList>
            <person name="Zhang R.-G."/>
        </authorList>
    </citation>
    <scope>NUCLEOTIDE SEQUENCE</scope>
    <source>
        <strain evidence="3">WSP0</strain>
        <tissue evidence="3">Leaf</tissue>
    </source>
</reference>
<feature type="domain" description="RNase H type-1" evidence="2">
    <location>
        <begin position="98"/>
        <end position="185"/>
    </location>
</feature>
<dbReference type="GO" id="GO:0004523">
    <property type="term" value="F:RNA-DNA hybrid ribonuclease activity"/>
    <property type="evidence" value="ECO:0007669"/>
    <property type="project" value="InterPro"/>
</dbReference>
<dbReference type="SUPFAM" id="SSF53098">
    <property type="entry name" value="Ribonuclease H-like"/>
    <property type="match status" value="1"/>
</dbReference>
<keyword evidence="1" id="KW-0732">Signal</keyword>
<evidence type="ECO:0000313" key="4">
    <source>
        <dbReference type="Proteomes" id="UP000823749"/>
    </source>
</evidence>
<dbReference type="Proteomes" id="UP000823749">
    <property type="component" value="Chromosome 2"/>
</dbReference>
<comment type="caution">
    <text evidence="3">The sequence shown here is derived from an EMBL/GenBank/DDBJ whole genome shotgun (WGS) entry which is preliminary data.</text>
</comment>
<protein>
    <recommendedName>
        <fullName evidence="2">RNase H type-1 domain-containing protein</fullName>
    </recommendedName>
</protein>
<feature type="signal peptide" evidence="1">
    <location>
        <begin position="1"/>
        <end position="21"/>
    </location>
</feature>
<dbReference type="Gene3D" id="3.30.420.10">
    <property type="entry name" value="Ribonuclease H-like superfamily/Ribonuclease H"/>
    <property type="match status" value="1"/>
</dbReference>
<dbReference type="InterPro" id="IPR053151">
    <property type="entry name" value="RNase_H-like"/>
</dbReference>
<evidence type="ECO:0000259" key="2">
    <source>
        <dbReference type="Pfam" id="PF13456"/>
    </source>
</evidence>
<evidence type="ECO:0000256" key="1">
    <source>
        <dbReference type="SAM" id="SignalP"/>
    </source>
</evidence>
<proteinExistence type="predicted"/>
<dbReference type="AlphaFoldDB" id="A0AAV6L844"/>
<keyword evidence="4" id="KW-1185">Reference proteome</keyword>